<feature type="transmembrane region" description="Helical" evidence="2">
    <location>
        <begin position="673"/>
        <end position="693"/>
    </location>
</feature>
<feature type="transmembrane region" description="Helical" evidence="2">
    <location>
        <begin position="598"/>
        <end position="616"/>
    </location>
</feature>
<feature type="coiled-coil region" evidence="1">
    <location>
        <begin position="14"/>
        <end position="41"/>
    </location>
</feature>
<keyword evidence="2" id="KW-0812">Transmembrane</keyword>
<feature type="transmembrane region" description="Helical" evidence="2">
    <location>
        <begin position="416"/>
        <end position="433"/>
    </location>
</feature>
<feature type="transmembrane region" description="Helical" evidence="2">
    <location>
        <begin position="1073"/>
        <end position="1091"/>
    </location>
</feature>
<feature type="transmembrane region" description="Helical" evidence="2">
    <location>
        <begin position="764"/>
        <end position="782"/>
    </location>
</feature>
<dbReference type="EMBL" id="CAADHO010000016">
    <property type="protein sequence ID" value="VFQ47329.1"/>
    <property type="molecule type" value="Genomic_DNA"/>
</dbReference>
<evidence type="ECO:0000256" key="2">
    <source>
        <dbReference type="SAM" id="Phobius"/>
    </source>
</evidence>
<feature type="transmembrane region" description="Helical" evidence="2">
    <location>
        <begin position="445"/>
        <end position="463"/>
    </location>
</feature>
<dbReference type="InterPro" id="IPR019286">
    <property type="entry name" value="DUF2339_TM"/>
</dbReference>
<feature type="transmembrane region" description="Helical" evidence="2">
    <location>
        <begin position="236"/>
        <end position="255"/>
    </location>
</feature>
<feature type="transmembrane region" description="Helical" evidence="2">
    <location>
        <begin position="734"/>
        <end position="752"/>
    </location>
</feature>
<keyword evidence="2" id="KW-0472">Membrane</keyword>
<dbReference type="AlphaFoldDB" id="A0A4U8YV66"/>
<feature type="transmembrane region" description="Helical" evidence="2">
    <location>
        <begin position="364"/>
        <end position="385"/>
    </location>
</feature>
<evidence type="ECO:0000313" key="4">
    <source>
        <dbReference type="Proteomes" id="UP000507962"/>
    </source>
</evidence>
<keyword evidence="1" id="KW-0175">Coiled coil</keyword>
<feature type="transmembrane region" description="Helical" evidence="2">
    <location>
        <begin position="788"/>
        <end position="804"/>
    </location>
</feature>
<feature type="transmembrane region" description="Helical" evidence="2">
    <location>
        <begin position="843"/>
        <end position="864"/>
    </location>
</feature>
<evidence type="ECO:0000313" key="3">
    <source>
        <dbReference type="EMBL" id="VFQ47329.1"/>
    </source>
</evidence>
<protein>
    <submittedName>
        <fullName evidence="3">Predicted membrane protein (Duf2339)</fullName>
    </submittedName>
</protein>
<feature type="transmembrane region" description="Helical" evidence="2">
    <location>
        <begin position="1139"/>
        <end position="1160"/>
    </location>
</feature>
<sequence length="1263" mass="135483">MYFLLLAILAICVFTRLNNVNKQLSRRIDALETALKDLSAAEAAHEVRTPRATAAPQAPSHDEILDEMLLDLPPEPQRAPSKKKPARPRFQKGRILLAPPALFIREPQATPAAPKPAPAPSPTLRSTWAAQWQRFKENVDWELFAGARLFAWLGGLALFIAAGFFVKYSIDNNLIPAQLRLAIGAATGTALLIASGRVKSLRFDILRQTLASGGIGVLYSVVFAATLYYHYIPNPMGFGILSLISAAAFALSAFYRRISIAILGAVGAYVTPLLLGSGQGSLILLFAYLAVVGVGLQRVSAFLAAPSLLFVAATGTLITAGCATFATLGSSPAFPMAVMWGAIPGLFAFFLAPKQLNPETNQSARWAGFLSFLPPIAVALLLTFAKPGWEPLFILTATSAAALALGFFNNAWHHRVVPCIAITFLPVLAWVAMRFGAETAPAGTLLLLVYGVTGGLGPVALILRHGHSDMMLRWLKLFPTAVVAATVLALAGTPFAGPLFWPVLLILQIAGIAISLLVGAFLQVLLLLGLFVGGGLYWLFAVPTSFIGFGFFAFALMAGALLMAAMILLIRSMPALLARLDLPPAKGFATPFFKLEEWLTAAPSVGLFLLMGAAFAVRHPHYPHAGMVTLTAFLGLCLFMCRRTGFQPTGAIALVATTAAQSVWVFSQWGAPLLFSAVTWSSVLFVAALALPFPLFSQQKKWPVVWHAAALFELAQMLFALYAAKILWPGDLSGWLPLVPALLKIGPVTILLKRLEASPHRNSILAFHGGVLLFYISALPVLLLPHGWLGVALVFESALLLWLNRRIEHPGLRWVSLGLAPSGLLVLYTALPRMSAEGVLPLLNPAFFSVAACTAALGAAVKLSPWPERKLGRMDLPNVFLWMSLVTGFYLANLAVADLFSGSGSSHSLIPDNSYAHWAACALAWAGFGAATWRVPRLHIAMRLAGLLLFVSGSTGLVLLPIFMPKAIATMGPWANPAIFACLALVVMAWFTFKKESPDAFNGYSRNLLLAVLLVAGFALPALALSTGLATGQPFTLFFSQTPYRAVASAALWILYGTAMLHWPKALDRPFRLAGLVLAIIGLAKALLFPLRFSEAFGLMTPLANTPTLLYIGALGLLTFLTVKPRPTPWPLPRPEPSAFWGVALAVTAFAILNIEIASVFGGPDEPFSFLTNGSLPKQLAYSIGWMLFAIGLLAVGVRTRNNQTRWAAIALLGVTSLKIFTRDLWSLGHLYRVGSFAGLAVVMILVSVIYQKFLAGEDKGDG</sequence>
<keyword evidence="4" id="KW-1185">Reference proteome</keyword>
<evidence type="ECO:0000256" key="1">
    <source>
        <dbReference type="SAM" id="Coils"/>
    </source>
</evidence>
<dbReference type="RefSeq" id="WP_180146933.1">
    <property type="nucleotide sequence ID" value="NZ_CAADHO010000016.1"/>
</dbReference>
<feature type="transmembrane region" description="Helical" evidence="2">
    <location>
        <begin position="524"/>
        <end position="540"/>
    </location>
</feature>
<feature type="transmembrane region" description="Helical" evidence="2">
    <location>
        <begin position="947"/>
        <end position="968"/>
    </location>
</feature>
<feature type="transmembrane region" description="Helical" evidence="2">
    <location>
        <begin position="705"/>
        <end position="728"/>
    </location>
</feature>
<feature type="transmembrane region" description="Helical" evidence="2">
    <location>
        <begin position="1044"/>
        <end position="1061"/>
    </location>
</feature>
<feature type="transmembrane region" description="Helical" evidence="2">
    <location>
        <begin position="334"/>
        <end position="352"/>
    </location>
</feature>
<feature type="transmembrane region" description="Helical" evidence="2">
    <location>
        <begin position="1234"/>
        <end position="1251"/>
    </location>
</feature>
<feature type="transmembrane region" description="Helical" evidence="2">
    <location>
        <begin position="811"/>
        <end position="831"/>
    </location>
</feature>
<feature type="transmembrane region" description="Helical" evidence="2">
    <location>
        <begin position="876"/>
        <end position="895"/>
    </location>
</feature>
<accession>A0A4U8YV66</accession>
<organism evidence="3 4">
    <name type="scientific">Desulfoluna butyratoxydans</name>
    <dbReference type="NCBI Taxonomy" id="231438"/>
    <lineage>
        <taxon>Bacteria</taxon>
        <taxon>Pseudomonadati</taxon>
        <taxon>Thermodesulfobacteriota</taxon>
        <taxon>Desulfobacteria</taxon>
        <taxon>Desulfobacterales</taxon>
        <taxon>Desulfolunaceae</taxon>
        <taxon>Desulfoluna</taxon>
    </lineage>
</organism>
<feature type="transmembrane region" description="Helical" evidence="2">
    <location>
        <begin position="179"/>
        <end position="198"/>
    </location>
</feature>
<feature type="transmembrane region" description="Helical" evidence="2">
    <location>
        <begin position="974"/>
        <end position="993"/>
    </location>
</feature>
<feature type="transmembrane region" description="Helical" evidence="2">
    <location>
        <begin position="275"/>
        <end position="296"/>
    </location>
</feature>
<feature type="transmembrane region" description="Helical" evidence="2">
    <location>
        <begin position="622"/>
        <end position="641"/>
    </location>
</feature>
<proteinExistence type="predicted"/>
<feature type="transmembrane region" description="Helical" evidence="2">
    <location>
        <begin position="1005"/>
        <end position="1024"/>
    </location>
</feature>
<feature type="transmembrane region" description="Helical" evidence="2">
    <location>
        <begin position="391"/>
        <end position="409"/>
    </location>
</feature>
<feature type="transmembrane region" description="Helical" evidence="2">
    <location>
        <begin position="1103"/>
        <end position="1123"/>
    </location>
</feature>
<feature type="transmembrane region" description="Helical" evidence="2">
    <location>
        <begin position="475"/>
        <end position="493"/>
    </location>
</feature>
<dbReference type="PANTHER" id="PTHR38434:SF1">
    <property type="entry name" value="BLL2549 PROTEIN"/>
    <property type="match status" value="1"/>
</dbReference>
<feature type="transmembrane region" description="Helical" evidence="2">
    <location>
        <begin position="1180"/>
        <end position="1198"/>
    </location>
</feature>
<keyword evidence="2" id="KW-1133">Transmembrane helix</keyword>
<gene>
    <name evidence="3" type="ORF">MSL71_50280</name>
</gene>
<dbReference type="PANTHER" id="PTHR38434">
    <property type="entry name" value="BLL2549 PROTEIN"/>
    <property type="match status" value="1"/>
</dbReference>
<feature type="transmembrane region" description="Helical" evidence="2">
    <location>
        <begin position="546"/>
        <end position="570"/>
    </location>
</feature>
<feature type="transmembrane region" description="Helical" evidence="2">
    <location>
        <begin position="648"/>
        <end position="667"/>
    </location>
</feature>
<reference evidence="3 4" key="1">
    <citation type="submission" date="2019-03" db="EMBL/GenBank/DDBJ databases">
        <authorList>
            <person name="Nijsse B."/>
        </authorList>
    </citation>
    <scope>NUCLEOTIDE SEQUENCE [LARGE SCALE GENOMIC DNA]</scope>
    <source>
        <strain evidence="3">Desulfoluna butyratoxydans MSL71</strain>
    </source>
</reference>
<feature type="transmembrane region" description="Helical" evidence="2">
    <location>
        <begin position="915"/>
        <end position="935"/>
    </location>
</feature>
<feature type="transmembrane region" description="Helical" evidence="2">
    <location>
        <begin position="308"/>
        <end position="328"/>
    </location>
</feature>
<dbReference type="Pfam" id="PF10101">
    <property type="entry name" value="DUF2339"/>
    <property type="match status" value="1"/>
</dbReference>
<feature type="transmembrane region" description="Helical" evidence="2">
    <location>
        <begin position="149"/>
        <end position="167"/>
    </location>
</feature>
<dbReference type="Proteomes" id="UP000507962">
    <property type="component" value="Unassembled WGS sequence"/>
</dbReference>
<feature type="transmembrane region" description="Helical" evidence="2">
    <location>
        <begin position="210"/>
        <end position="229"/>
    </location>
</feature>
<feature type="transmembrane region" description="Helical" evidence="2">
    <location>
        <begin position="499"/>
        <end position="517"/>
    </location>
</feature>
<name>A0A4U8YV66_9BACT</name>